<name>A0AA36HY41_9DINO</name>
<feature type="compositionally biased region" description="Basic and acidic residues" evidence="2">
    <location>
        <begin position="555"/>
        <end position="567"/>
    </location>
</feature>
<dbReference type="GO" id="GO:0004843">
    <property type="term" value="F:cysteine-type deubiquitinase activity"/>
    <property type="evidence" value="ECO:0007669"/>
    <property type="project" value="InterPro"/>
</dbReference>
<dbReference type="InterPro" id="IPR011990">
    <property type="entry name" value="TPR-like_helical_dom_sf"/>
</dbReference>
<evidence type="ECO:0000313" key="4">
    <source>
        <dbReference type="EMBL" id="CAJ1377510.1"/>
    </source>
</evidence>
<feature type="compositionally biased region" description="Basic and acidic residues" evidence="2">
    <location>
        <begin position="673"/>
        <end position="692"/>
    </location>
</feature>
<dbReference type="InterPro" id="IPR001394">
    <property type="entry name" value="Peptidase_C19_UCH"/>
</dbReference>
<reference evidence="4" key="1">
    <citation type="submission" date="2023-08" db="EMBL/GenBank/DDBJ databases">
        <authorList>
            <person name="Chen Y."/>
            <person name="Shah S."/>
            <person name="Dougan E. K."/>
            <person name="Thang M."/>
            <person name="Chan C."/>
        </authorList>
    </citation>
    <scope>NUCLEOTIDE SEQUENCE</scope>
</reference>
<feature type="compositionally biased region" description="Basic and acidic residues" evidence="2">
    <location>
        <begin position="625"/>
        <end position="651"/>
    </location>
</feature>
<evidence type="ECO:0000256" key="2">
    <source>
        <dbReference type="SAM" id="MobiDB-lite"/>
    </source>
</evidence>
<proteinExistence type="predicted"/>
<feature type="compositionally biased region" description="Low complexity" evidence="2">
    <location>
        <begin position="482"/>
        <end position="496"/>
    </location>
</feature>
<dbReference type="GO" id="GO:0005829">
    <property type="term" value="C:cytosol"/>
    <property type="evidence" value="ECO:0007669"/>
    <property type="project" value="TreeGrafter"/>
</dbReference>
<dbReference type="Pfam" id="PF00443">
    <property type="entry name" value="UCH"/>
    <property type="match status" value="1"/>
</dbReference>
<dbReference type="InterPro" id="IPR019734">
    <property type="entry name" value="TPR_rpt"/>
</dbReference>
<feature type="compositionally biased region" description="Low complexity" evidence="2">
    <location>
        <begin position="522"/>
        <end position="536"/>
    </location>
</feature>
<feature type="region of interest" description="Disordered" evidence="2">
    <location>
        <begin position="207"/>
        <end position="249"/>
    </location>
</feature>
<organism evidence="4 5">
    <name type="scientific">Effrenium voratum</name>
    <dbReference type="NCBI Taxonomy" id="2562239"/>
    <lineage>
        <taxon>Eukaryota</taxon>
        <taxon>Sar</taxon>
        <taxon>Alveolata</taxon>
        <taxon>Dinophyceae</taxon>
        <taxon>Suessiales</taxon>
        <taxon>Symbiodiniaceae</taxon>
        <taxon>Effrenium</taxon>
    </lineage>
</organism>
<dbReference type="PROSITE" id="PS50005">
    <property type="entry name" value="TPR"/>
    <property type="match status" value="1"/>
</dbReference>
<dbReference type="Gene3D" id="3.90.70.10">
    <property type="entry name" value="Cysteine proteinases"/>
    <property type="match status" value="1"/>
</dbReference>
<dbReference type="GO" id="GO:0016579">
    <property type="term" value="P:protein deubiquitination"/>
    <property type="evidence" value="ECO:0007669"/>
    <property type="project" value="InterPro"/>
</dbReference>
<evidence type="ECO:0000313" key="5">
    <source>
        <dbReference type="Proteomes" id="UP001178507"/>
    </source>
</evidence>
<dbReference type="Gene3D" id="2.60.210.10">
    <property type="entry name" value="Apoptosis, Tumor Necrosis Factor Receptor Associated Protein 2, Chain A"/>
    <property type="match status" value="1"/>
</dbReference>
<dbReference type="InterPro" id="IPR050164">
    <property type="entry name" value="Peptidase_C19"/>
</dbReference>
<feature type="repeat" description="TPR" evidence="1">
    <location>
        <begin position="64"/>
        <end position="97"/>
    </location>
</feature>
<gene>
    <name evidence="4" type="ORF">EVOR1521_LOCUS6290</name>
</gene>
<dbReference type="InterPro" id="IPR008974">
    <property type="entry name" value="TRAF-like"/>
</dbReference>
<dbReference type="InterPro" id="IPR028889">
    <property type="entry name" value="USP"/>
</dbReference>
<feature type="region of interest" description="Disordered" evidence="2">
    <location>
        <begin position="462"/>
        <end position="573"/>
    </location>
</feature>
<feature type="region of interest" description="Disordered" evidence="2">
    <location>
        <begin position="623"/>
        <end position="692"/>
    </location>
</feature>
<comment type="caution">
    <text evidence="4">The sequence shown here is derived from an EMBL/GenBank/DDBJ whole genome shotgun (WGS) entry which is preliminary data.</text>
</comment>
<keyword evidence="5" id="KW-1185">Reference proteome</keyword>
<protein>
    <recommendedName>
        <fullName evidence="3">USP domain-containing protein</fullName>
    </recommendedName>
</protein>
<accession>A0AA36HY41</accession>
<dbReference type="SMART" id="SM00028">
    <property type="entry name" value="TPR"/>
    <property type="match status" value="3"/>
</dbReference>
<dbReference type="AlphaFoldDB" id="A0AA36HY41"/>
<dbReference type="Proteomes" id="UP001178507">
    <property type="component" value="Unassembled WGS sequence"/>
</dbReference>
<dbReference type="SUPFAM" id="SSF48452">
    <property type="entry name" value="TPR-like"/>
    <property type="match status" value="1"/>
</dbReference>
<sequence length="1207" mass="133987">MAVAVEPPGEIQLGDVESLVVSCNKDGMERLRTGDLKAAFEQFKYAEAILMANQMEGDSSSLLATTCNNLGCYYKKVGKFHGALSYLRRALKLEVELSTDEVTLAGTHLNLCAVLSKLEKHDKALQHALAALDLLNKRMNEPGTSQDVYSVLAIAYHNVGLERECMEQWDQATIAFRTGYEVAKRFLGEGHALTLTLLNNSNAVLKKSKDLQEQPGSTGPPARGTKEDKSVTLPPIAGKKEKVPGKRGNSEAAEFLKSEETLWANFAAKTLRNTGPAIEEDLPEEEEEIEKEDAMARHPLNRAALVSLQDLGLILPQAYDQGLFRFQEPRSQINHNVLSKAMNDHPKALMDIIDAEVDCEPSMSAPNDFRPNRAMKRSTRTSKVVRRTGVFNSTTFRDKVMEEKLRQAPADNQQGDPPGRAECRGIGHPDHLAELAQVPAGKLGVDDCDLDLRHDDSIPLAVLPHPESQAGQNGHQHSENLPRGAGAAGPAAAPGRGAEGARSEVSGSTLGLSARPERRLTSTSDDCSSEASSQSSGPMGLSDTPQEGRLGRSMARSERCATKDRRTAVSPFRSLPELHPHEVELRVAVKDLSRDVAPEKFRSKAKSVGGFVFGLLVFPQGTKSAPEHARKNRPGKKDDDKKDDKEDEKSKVLRTKKAALQEKEKVKAALLKEVPKEKDNAEDGAKKEDGKDKKDTRWISAFVEARPSEDYPAHWYFEDVQFLVSLINFQDLKKSIVKHDKHTFSPVESSDGKAIDRGWHDFVHCDEVTLRSSGFVDKDDTVCFRASVYLAGGAMKVNSKNKSRYMSLGKIDPGLYEKVPNYLNSIVQVWYHLGFFRNAIYSASITGQMSGQKKSCVLPALREIFVRLQHRTMPASCSVLCAAFGRKGWSRVCKADPDGFCTEVFHCLESEFIPSEMLKAEEAAVKAAAKAKGKAAKAIPKVVEVPQENRALWETVQEMFEFEVEWIAQAIDGDFSDSSVYQGPCFTLVVRGFKTLEDTLDHYFSPKVIEDGAGLRVRTMRKFRRMPNVLQWYLKRGDYDCCTGLSGVTDTYLSFPRQIDMGKYSEGAGVYHLYAIMVECDDHFLSYIRPEMEGDRGQWYRFDERENASCAVSNATAVDSSFGGEEWLCVNYLYGPSAVLKRPRESRACMLIYLKDDALRTLLREPRLPKLCPELQMPGSREAPTQAGWGWDLAGWSRRPVGCVWIG</sequence>
<evidence type="ECO:0000256" key="1">
    <source>
        <dbReference type="PROSITE-ProRule" id="PRU00339"/>
    </source>
</evidence>
<dbReference type="Gene3D" id="1.25.40.10">
    <property type="entry name" value="Tetratricopeptide repeat domain"/>
    <property type="match status" value="1"/>
</dbReference>
<dbReference type="InterPro" id="IPR038765">
    <property type="entry name" value="Papain-like_cys_pep_sf"/>
</dbReference>
<feature type="region of interest" description="Disordered" evidence="2">
    <location>
        <begin position="406"/>
        <end position="426"/>
    </location>
</feature>
<dbReference type="PROSITE" id="PS50235">
    <property type="entry name" value="USP_3"/>
    <property type="match status" value="1"/>
</dbReference>
<dbReference type="GO" id="GO:0005634">
    <property type="term" value="C:nucleus"/>
    <property type="evidence" value="ECO:0007669"/>
    <property type="project" value="TreeGrafter"/>
</dbReference>
<dbReference type="SUPFAM" id="SSF49599">
    <property type="entry name" value="TRAF domain-like"/>
    <property type="match status" value="1"/>
</dbReference>
<dbReference type="PANTHER" id="PTHR24006">
    <property type="entry name" value="UBIQUITIN CARBOXYL-TERMINAL HYDROLASE"/>
    <property type="match status" value="1"/>
</dbReference>
<dbReference type="SUPFAM" id="SSF54001">
    <property type="entry name" value="Cysteine proteinases"/>
    <property type="match status" value="1"/>
</dbReference>
<evidence type="ECO:0000259" key="3">
    <source>
        <dbReference type="PROSITE" id="PS50235"/>
    </source>
</evidence>
<feature type="domain" description="USP" evidence="3">
    <location>
        <begin position="808"/>
        <end position="1156"/>
    </location>
</feature>
<dbReference type="EMBL" id="CAUJNA010000468">
    <property type="protein sequence ID" value="CAJ1377510.1"/>
    <property type="molecule type" value="Genomic_DNA"/>
</dbReference>
<keyword evidence="1" id="KW-0802">TPR repeat</keyword>